<evidence type="ECO:0008006" key="3">
    <source>
        <dbReference type="Google" id="ProtNLM"/>
    </source>
</evidence>
<feature type="signal peptide" evidence="1">
    <location>
        <begin position="1"/>
        <end position="20"/>
    </location>
</feature>
<reference evidence="2" key="1">
    <citation type="journal article" date="2019" name="J. Antimicrob. Chemother.">
        <title>Macrococcus canis contains recombinogenic methicillin resistance elements and the mecB plasmid found in Staphylococcus aureus.</title>
        <authorList>
            <person name="Chanchaithong P."/>
            <person name="Perreten V."/>
            <person name="Schwendener S."/>
        </authorList>
    </citation>
    <scope>NUCLEOTIDE SEQUENCE</scope>
    <source>
        <strain evidence="2">Epi0076A</strain>
    </source>
</reference>
<dbReference type="RefSeq" id="WP_274597108.1">
    <property type="nucleotide sequence ID" value="NZ_CP047363.1"/>
</dbReference>
<accession>A0A509GMN9</accession>
<protein>
    <recommendedName>
        <fullName evidence="3">Lipoprotein</fullName>
    </recommendedName>
</protein>
<organism evidence="2">
    <name type="scientific">Macrococcoides canis</name>
    <dbReference type="NCBI Taxonomy" id="1855823"/>
    <lineage>
        <taxon>Bacteria</taxon>
        <taxon>Bacillati</taxon>
        <taxon>Bacillota</taxon>
        <taxon>Bacilli</taxon>
        <taxon>Bacillales</taxon>
        <taxon>Staphylococcaceae</taxon>
        <taxon>Macrococcoides</taxon>
    </lineage>
</organism>
<dbReference type="PROSITE" id="PS51257">
    <property type="entry name" value="PROKAR_LIPOPROTEIN"/>
    <property type="match status" value="1"/>
</dbReference>
<sequence>MKKLLYFLLLSMILMGCSNSKEVDSDALRLQSGSDLATHS</sequence>
<proteinExistence type="predicted"/>
<dbReference type="EMBL" id="MF477835">
    <property type="protein sequence ID" value="QAX90292.1"/>
    <property type="molecule type" value="Genomic_DNA"/>
</dbReference>
<evidence type="ECO:0000256" key="1">
    <source>
        <dbReference type="SAM" id="SignalP"/>
    </source>
</evidence>
<evidence type="ECO:0000313" key="2">
    <source>
        <dbReference type="EMBL" id="QAX90292.1"/>
    </source>
</evidence>
<feature type="chain" id="PRO_5039138486" description="Lipoprotein" evidence="1">
    <location>
        <begin position="21"/>
        <end position="40"/>
    </location>
</feature>
<keyword evidence="1" id="KW-0732">Signal</keyword>
<name>A0A509GMN9_9STAP</name>
<dbReference type="AlphaFoldDB" id="A0A509GMN9"/>